<proteinExistence type="predicted"/>
<feature type="compositionally biased region" description="Basic and acidic residues" evidence="5">
    <location>
        <begin position="11"/>
        <end position="21"/>
    </location>
</feature>
<evidence type="ECO:0000313" key="7">
    <source>
        <dbReference type="EMBL" id="MDI5967068.1"/>
    </source>
</evidence>
<dbReference type="AlphaFoldDB" id="A0AA90KBJ1"/>
<dbReference type="InterPro" id="IPR001647">
    <property type="entry name" value="HTH_TetR"/>
</dbReference>
<evidence type="ECO:0000256" key="3">
    <source>
        <dbReference type="ARBA" id="ARBA00023163"/>
    </source>
</evidence>
<dbReference type="RefSeq" id="WP_271313236.1">
    <property type="nucleotide sequence ID" value="NZ_JAAGKO020000071.1"/>
</dbReference>
<gene>
    <name evidence="7" type="ORF">POF43_030810</name>
    <name evidence="8" type="ORF">POF50_031185</name>
</gene>
<keyword evidence="2 4" id="KW-0238">DNA-binding</keyword>
<dbReference type="GO" id="GO:0000976">
    <property type="term" value="F:transcription cis-regulatory region binding"/>
    <property type="evidence" value="ECO:0007669"/>
    <property type="project" value="TreeGrafter"/>
</dbReference>
<organism evidence="8">
    <name type="scientific">Streptantibioticus silvisoli</name>
    <dbReference type="NCBI Taxonomy" id="2705255"/>
    <lineage>
        <taxon>Bacteria</taxon>
        <taxon>Bacillati</taxon>
        <taxon>Actinomycetota</taxon>
        <taxon>Actinomycetes</taxon>
        <taxon>Kitasatosporales</taxon>
        <taxon>Streptomycetaceae</taxon>
        <taxon>Streptantibioticus</taxon>
    </lineage>
</organism>
<comment type="caution">
    <text evidence="8">The sequence shown here is derived from an EMBL/GenBank/DDBJ whole genome shotgun (WGS) entry which is preliminary data.</text>
</comment>
<dbReference type="PANTHER" id="PTHR30055:SF234">
    <property type="entry name" value="HTH-TYPE TRANSCRIPTIONAL REGULATOR BETI"/>
    <property type="match status" value="1"/>
</dbReference>
<keyword evidence="9" id="KW-1185">Reference proteome</keyword>
<dbReference type="InterPro" id="IPR009057">
    <property type="entry name" value="Homeodomain-like_sf"/>
</dbReference>
<evidence type="ECO:0000256" key="2">
    <source>
        <dbReference type="ARBA" id="ARBA00023125"/>
    </source>
</evidence>
<feature type="domain" description="HTH tetR-type" evidence="6">
    <location>
        <begin position="22"/>
        <end position="81"/>
    </location>
</feature>
<feature type="DNA-binding region" description="H-T-H motif" evidence="4">
    <location>
        <begin position="44"/>
        <end position="63"/>
    </location>
</feature>
<sequence>MPPRQTPQQVDGRKTRWEGQHERRRAEFVDAAIAAIAAHGSEVSTQQIADRAGVARTRLYKHFADAGDLQRAVAARAGELVTAALQPVWRPTGTPMEMITNAVDAYVSWLRANSALYLYLSRHTGTLDAVADVKTAIGRHLARIFAGHLTALDADPSSAEPLGFGIVGLVDAASVRWVEDPGGLTHEDLTRHLARWIWCVLDDTLRSAGLSLDPHQPLDLVDPAASPQPEQA</sequence>
<keyword evidence="3" id="KW-0804">Transcription</keyword>
<dbReference type="EMBL" id="JABXJJ020000051">
    <property type="protein sequence ID" value="MDI5973753.1"/>
    <property type="molecule type" value="Genomic_DNA"/>
</dbReference>
<dbReference type="GO" id="GO:0003700">
    <property type="term" value="F:DNA-binding transcription factor activity"/>
    <property type="evidence" value="ECO:0007669"/>
    <property type="project" value="TreeGrafter"/>
</dbReference>
<dbReference type="PANTHER" id="PTHR30055">
    <property type="entry name" value="HTH-TYPE TRANSCRIPTIONAL REGULATOR RUTR"/>
    <property type="match status" value="1"/>
</dbReference>
<evidence type="ECO:0000256" key="4">
    <source>
        <dbReference type="PROSITE-ProRule" id="PRU00335"/>
    </source>
</evidence>
<reference evidence="8 9" key="1">
    <citation type="submission" date="2023-05" db="EMBL/GenBank/DDBJ databases">
        <title>Streptantibioticus silvisoli sp. nov., acidotolerant actinomycetes 1 from pine litter.</title>
        <authorList>
            <person name="Swiecimska M."/>
            <person name="Golinska P."/>
            <person name="Sangal V."/>
            <person name="Wachnowicz B."/>
            <person name="Goodfellow M."/>
        </authorList>
    </citation>
    <scope>NUCLEOTIDE SEQUENCE</scope>
    <source>
        <strain evidence="8">SL13</strain>
        <strain evidence="7 9">SL54</strain>
    </source>
</reference>
<dbReference type="Gene3D" id="1.10.357.10">
    <property type="entry name" value="Tetracycline Repressor, domain 2"/>
    <property type="match status" value="1"/>
</dbReference>
<dbReference type="InterPro" id="IPR036271">
    <property type="entry name" value="Tet_transcr_reg_TetR-rel_C_sf"/>
</dbReference>
<dbReference type="Proteomes" id="UP001156398">
    <property type="component" value="Unassembled WGS sequence"/>
</dbReference>
<evidence type="ECO:0000256" key="5">
    <source>
        <dbReference type="SAM" id="MobiDB-lite"/>
    </source>
</evidence>
<dbReference type="PROSITE" id="PS50977">
    <property type="entry name" value="HTH_TETR_2"/>
    <property type="match status" value="1"/>
</dbReference>
<keyword evidence="1" id="KW-0805">Transcription regulation</keyword>
<name>A0AA90KBJ1_9ACTN</name>
<accession>A0AA90KBJ1</accession>
<dbReference type="EMBL" id="JAAGKO020000071">
    <property type="protein sequence ID" value="MDI5967068.1"/>
    <property type="molecule type" value="Genomic_DNA"/>
</dbReference>
<evidence type="ECO:0000259" key="6">
    <source>
        <dbReference type="PROSITE" id="PS50977"/>
    </source>
</evidence>
<dbReference type="InterPro" id="IPR050109">
    <property type="entry name" value="HTH-type_TetR-like_transc_reg"/>
</dbReference>
<dbReference type="SUPFAM" id="SSF48498">
    <property type="entry name" value="Tetracyclin repressor-like, C-terminal domain"/>
    <property type="match status" value="1"/>
</dbReference>
<protein>
    <submittedName>
        <fullName evidence="8">TetR/AcrR family transcriptional regulator</fullName>
    </submittedName>
</protein>
<feature type="region of interest" description="Disordered" evidence="5">
    <location>
        <begin position="1"/>
        <end position="21"/>
    </location>
</feature>
<dbReference type="SUPFAM" id="SSF46689">
    <property type="entry name" value="Homeodomain-like"/>
    <property type="match status" value="1"/>
</dbReference>
<evidence type="ECO:0000256" key="1">
    <source>
        <dbReference type="ARBA" id="ARBA00023015"/>
    </source>
</evidence>
<dbReference type="Pfam" id="PF00440">
    <property type="entry name" value="TetR_N"/>
    <property type="match status" value="1"/>
</dbReference>
<evidence type="ECO:0000313" key="8">
    <source>
        <dbReference type="EMBL" id="MDI5973753.1"/>
    </source>
</evidence>
<evidence type="ECO:0000313" key="9">
    <source>
        <dbReference type="Proteomes" id="UP001156398"/>
    </source>
</evidence>